<name>A0AC35G4Y6_9BILA</name>
<dbReference type="Proteomes" id="UP000887580">
    <property type="component" value="Unplaced"/>
</dbReference>
<reference evidence="2" key="1">
    <citation type="submission" date="2022-11" db="UniProtKB">
        <authorList>
            <consortium name="WormBaseParasite"/>
        </authorList>
    </citation>
    <scope>IDENTIFICATION</scope>
</reference>
<sequence>MDPSTGLRPSFQPLNMPWGAPSQPPNMPHSGLPYQHHLQQQQQHQQQPYMQQQQQPPSFLENPEQAKLRFQIESEFVQSLANPHYLNYLAQRGYFKEATFVRYLNYLRYFKQPDYAKTLKYPQCLLFLDLLQKPEFREAIASSSNAKFIEDQMLLQWHYYLRKRQRLSQFTTTFRQSPERFYQAEQAPQQIFNPPSAASADDDAESEERSDEPMEEQE</sequence>
<evidence type="ECO:0000313" key="2">
    <source>
        <dbReference type="WBParaSite" id="PS1159_v2.g23952.t1"/>
    </source>
</evidence>
<organism evidence="1 2">
    <name type="scientific">Panagrolaimus sp. PS1159</name>
    <dbReference type="NCBI Taxonomy" id="55785"/>
    <lineage>
        <taxon>Eukaryota</taxon>
        <taxon>Metazoa</taxon>
        <taxon>Ecdysozoa</taxon>
        <taxon>Nematoda</taxon>
        <taxon>Chromadorea</taxon>
        <taxon>Rhabditida</taxon>
        <taxon>Tylenchina</taxon>
        <taxon>Panagrolaimomorpha</taxon>
        <taxon>Panagrolaimoidea</taxon>
        <taxon>Panagrolaimidae</taxon>
        <taxon>Panagrolaimus</taxon>
    </lineage>
</organism>
<proteinExistence type="predicted"/>
<dbReference type="WBParaSite" id="PS1159_v2.g23952.t1">
    <property type="protein sequence ID" value="PS1159_v2.g23952.t1"/>
    <property type="gene ID" value="PS1159_v2.g23952"/>
</dbReference>
<evidence type="ECO:0000313" key="1">
    <source>
        <dbReference type="Proteomes" id="UP000887580"/>
    </source>
</evidence>
<accession>A0AC35G4Y6</accession>
<protein>
    <submittedName>
        <fullName evidence="2">Mediator of RNA polymerase II transcription subunit 31</fullName>
    </submittedName>
</protein>